<evidence type="ECO:0000313" key="3">
    <source>
        <dbReference type="Proteomes" id="UP001165641"/>
    </source>
</evidence>
<accession>A0ABT4ZIF1</accession>
<comment type="caution">
    <text evidence="2">The sequence shown here is derived from an EMBL/GenBank/DDBJ whole genome shotgun (WGS) entry which is preliminary data.</text>
</comment>
<feature type="region of interest" description="Disordered" evidence="1">
    <location>
        <begin position="127"/>
        <end position="149"/>
    </location>
</feature>
<evidence type="ECO:0000256" key="1">
    <source>
        <dbReference type="SAM" id="MobiDB-lite"/>
    </source>
</evidence>
<dbReference type="Proteomes" id="UP001165641">
    <property type="component" value="Unassembled WGS sequence"/>
</dbReference>
<organism evidence="2 3">
    <name type="scientific">Paracoccus onchidii</name>
    <dbReference type="NCBI Taxonomy" id="3017813"/>
    <lineage>
        <taxon>Bacteria</taxon>
        <taxon>Pseudomonadati</taxon>
        <taxon>Pseudomonadota</taxon>
        <taxon>Alphaproteobacteria</taxon>
        <taxon>Rhodobacterales</taxon>
        <taxon>Paracoccaceae</taxon>
        <taxon>Paracoccus</taxon>
    </lineage>
</organism>
<dbReference type="RefSeq" id="WP_271890246.1">
    <property type="nucleotide sequence ID" value="NZ_JAQBIE010000027.1"/>
</dbReference>
<keyword evidence="3" id="KW-1185">Reference proteome</keyword>
<reference evidence="2" key="1">
    <citation type="submission" date="2022-12" db="EMBL/GenBank/DDBJ databases">
        <title>Paracoccus onchidii sp. nov., isolated from a marine invertebrate from the South China Sea.</title>
        <authorList>
            <person name="Xu S."/>
            <person name="Liu Z."/>
            <person name="Xu Y."/>
        </authorList>
    </citation>
    <scope>NUCLEOTIDE SEQUENCE</scope>
    <source>
        <strain evidence="2">Z330</strain>
    </source>
</reference>
<gene>
    <name evidence="2" type="ORF">PAF17_16755</name>
</gene>
<sequence length="149" mass="15947">MLTLDLSNEPRWHDLAPGVRVRLRPLTTALMVATRSGPEVEAVSGDTSDEIRALIFAKALARRAVLAWEGVGDAEGNIITPSPQAIDALLDIWPIFEAFQLVYVSKGLLLEQEKNVSAPLPNGPSVGATAIARPAKGRARTARAAQTSR</sequence>
<dbReference type="EMBL" id="JAQBIE010000027">
    <property type="protein sequence ID" value="MDB6179143.1"/>
    <property type="molecule type" value="Genomic_DNA"/>
</dbReference>
<evidence type="ECO:0000313" key="2">
    <source>
        <dbReference type="EMBL" id="MDB6179143.1"/>
    </source>
</evidence>
<protein>
    <submittedName>
        <fullName evidence="2">Uncharacterized protein</fullName>
    </submittedName>
</protein>
<name>A0ABT4ZIF1_9RHOB</name>
<proteinExistence type="predicted"/>